<dbReference type="EMBL" id="FMVM01000001">
    <property type="protein sequence ID" value="SCX88943.1"/>
    <property type="molecule type" value="Genomic_DNA"/>
</dbReference>
<dbReference type="Proteomes" id="UP000198538">
    <property type="component" value="Unassembled WGS sequence"/>
</dbReference>
<proteinExistence type="predicted"/>
<dbReference type="AlphaFoldDB" id="A0A1G5BFJ8"/>
<gene>
    <name evidence="1" type="ORF">SAMN05720606_101353</name>
</gene>
<evidence type="ECO:0000313" key="1">
    <source>
        <dbReference type="EMBL" id="SCX88943.1"/>
    </source>
</evidence>
<keyword evidence="2" id="KW-1185">Reference proteome</keyword>
<reference evidence="2" key="1">
    <citation type="submission" date="2016-10" db="EMBL/GenBank/DDBJ databases">
        <authorList>
            <person name="Varghese N."/>
            <person name="Submissions S."/>
        </authorList>
    </citation>
    <scope>NUCLEOTIDE SEQUENCE [LARGE SCALE GENOMIC DNA]</scope>
    <source>
        <strain evidence="2">BL9</strain>
    </source>
</reference>
<protein>
    <submittedName>
        <fullName evidence="1">Uncharacterized protein</fullName>
    </submittedName>
</protein>
<dbReference type="RefSeq" id="WP_090915321.1">
    <property type="nucleotide sequence ID" value="NZ_FMVM01000001.1"/>
</dbReference>
<sequence>MKFLFELMLSMLMLTNGSTGEPITREDIQAYLTLHHLKYADVKIVNDRSALLVSVKGEHARASILTKSSKNKFVMQPNEYVWKEDEDGISVEQLGEYLCIVIHDKALSHDMDFVNIIYTDDNMVERKDRYYFNGKQALIMPIPKQKEHLVVAIYGNDGFIHDMIKHVPQAWK</sequence>
<evidence type="ECO:0000313" key="2">
    <source>
        <dbReference type="Proteomes" id="UP000198538"/>
    </source>
</evidence>
<name>A0A1G5BFJ8_9BACL</name>
<organism evidence="1 2">
    <name type="scientific">Paenibacillus polysaccharolyticus</name>
    <dbReference type="NCBI Taxonomy" id="582692"/>
    <lineage>
        <taxon>Bacteria</taxon>
        <taxon>Bacillati</taxon>
        <taxon>Bacillota</taxon>
        <taxon>Bacilli</taxon>
        <taxon>Bacillales</taxon>
        <taxon>Paenibacillaceae</taxon>
        <taxon>Paenibacillus</taxon>
    </lineage>
</organism>
<dbReference type="STRING" id="582692.SAMN05720606_101353"/>
<accession>A0A1G5BFJ8</accession>